<evidence type="ECO:0000313" key="2">
    <source>
        <dbReference type="Proteomes" id="UP001055811"/>
    </source>
</evidence>
<reference evidence="1 2" key="2">
    <citation type="journal article" date="2022" name="Mol. Ecol. Resour.">
        <title>The genomes of chicory, endive, great burdock and yacon provide insights into Asteraceae paleo-polyploidization history and plant inulin production.</title>
        <authorList>
            <person name="Fan W."/>
            <person name="Wang S."/>
            <person name="Wang H."/>
            <person name="Wang A."/>
            <person name="Jiang F."/>
            <person name="Liu H."/>
            <person name="Zhao H."/>
            <person name="Xu D."/>
            <person name="Zhang Y."/>
        </authorList>
    </citation>
    <scope>NUCLEOTIDE SEQUENCE [LARGE SCALE GENOMIC DNA]</scope>
    <source>
        <strain evidence="2">cv. Punajuju</strain>
        <tissue evidence="1">Leaves</tissue>
    </source>
</reference>
<dbReference type="Proteomes" id="UP001055811">
    <property type="component" value="Linkage Group LG03"/>
</dbReference>
<accession>A0ACB9EYD9</accession>
<comment type="caution">
    <text evidence="1">The sequence shown here is derived from an EMBL/GenBank/DDBJ whole genome shotgun (WGS) entry which is preliminary data.</text>
</comment>
<sequence length="262" mass="28919">MRFSFQVNTGIDFRFSGSTVAPPPPRPSAEAPAERQRTFKKIYSLGFVVSLHTDFLRGPGLGWKSWKKRWFILTRTSLVFFKDDPSAIPQRGGKVNLTLGGVHLNNSGSVVVREDKKLLTVLFPGGRDGLAFTLNVFSWPIQIHYGAIFAGNSASLPNDGVHANISFYNTLSPMANQMSGVAPPHVCRNMVENGLNSSSSGADVSPRSTVKSTIQAPRRKFVHEGKLRKKKTSSENSWTGNLKKILVGCIERFQWEVTLISL</sequence>
<dbReference type="EMBL" id="CM042011">
    <property type="protein sequence ID" value="KAI3763648.1"/>
    <property type="molecule type" value="Genomic_DNA"/>
</dbReference>
<keyword evidence="2" id="KW-1185">Reference proteome</keyword>
<name>A0ACB9EYD9_CICIN</name>
<gene>
    <name evidence="1" type="ORF">L2E82_13642</name>
</gene>
<reference evidence="2" key="1">
    <citation type="journal article" date="2022" name="Mol. Ecol. Resour.">
        <title>The genomes of chicory, endive, great burdock and yacon provide insights into Asteraceae palaeo-polyploidization history and plant inulin production.</title>
        <authorList>
            <person name="Fan W."/>
            <person name="Wang S."/>
            <person name="Wang H."/>
            <person name="Wang A."/>
            <person name="Jiang F."/>
            <person name="Liu H."/>
            <person name="Zhao H."/>
            <person name="Xu D."/>
            <person name="Zhang Y."/>
        </authorList>
    </citation>
    <scope>NUCLEOTIDE SEQUENCE [LARGE SCALE GENOMIC DNA]</scope>
    <source>
        <strain evidence="2">cv. Punajuju</strain>
    </source>
</reference>
<organism evidence="1 2">
    <name type="scientific">Cichorium intybus</name>
    <name type="common">Chicory</name>
    <dbReference type="NCBI Taxonomy" id="13427"/>
    <lineage>
        <taxon>Eukaryota</taxon>
        <taxon>Viridiplantae</taxon>
        <taxon>Streptophyta</taxon>
        <taxon>Embryophyta</taxon>
        <taxon>Tracheophyta</taxon>
        <taxon>Spermatophyta</taxon>
        <taxon>Magnoliopsida</taxon>
        <taxon>eudicotyledons</taxon>
        <taxon>Gunneridae</taxon>
        <taxon>Pentapetalae</taxon>
        <taxon>asterids</taxon>
        <taxon>campanulids</taxon>
        <taxon>Asterales</taxon>
        <taxon>Asteraceae</taxon>
        <taxon>Cichorioideae</taxon>
        <taxon>Cichorieae</taxon>
        <taxon>Cichoriinae</taxon>
        <taxon>Cichorium</taxon>
    </lineage>
</organism>
<proteinExistence type="predicted"/>
<protein>
    <submittedName>
        <fullName evidence="1">Uncharacterized protein</fullName>
    </submittedName>
</protein>
<evidence type="ECO:0000313" key="1">
    <source>
        <dbReference type="EMBL" id="KAI3763648.1"/>
    </source>
</evidence>